<sequence>MSSNTCKLKKGRGKFDLCAQKEKLNFLLESFQNVFELRGRINTYVRARIHINTGNSPPISVPIIPFRKCGRPPRSHRLLVPRRNQRGGCNKW</sequence>
<keyword evidence="2" id="KW-1185">Reference proteome</keyword>
<dbReference type="EMBL" id="BMAU01021309">
    <property type="protein sequence ID" value="GFY11837.1"/>
    <property type="molecule type" value="Genomic_DNA"/>
</dbReference>
<name>A0A8X6SDD7_TRICX</name>
<dbReference type="AlphaFoldDB" id="A0A8X6SDD7"/>
<evidence type="ECO:0000313" key="1">
    <source>
        <dbReference type="EMBL" id="GFY11837.1"/>
    </source>
</evidence>
<gene>
    <name evidence="1" type="ORF">TNCV_4973371</name>
</gene>
<organism evidence="1 2">
    <name type="scientific">Trichonephila clavipes</name>
    <name type="common">Golden silk orbweaver</name>
    <name type="synonym">Nephila clavipes</name>
    <dbReference type="NCBI Taxonomy" id="2585209"/>
    <lineage>
        <taxon>Eukaryota</taxon>
        <taxon>Metazoa</taxon>
        <taxon>Ecdysozoa</taxon>
        <taxon>Arthropoda</taxon>
        <taxon>Chelicerata</taxon>
        <taxon>Arachnida</taxon>
        <taxon>Araneae</taxon>
        <taxon>Araneomorphae</taxon>
        <taxon>Entelegynae</taxon>
        <taxon>Araneoidea</taxon>
        <taxon>Nephilidae</taxon>
        <taxon>Trichonephila</taxon>
    </lineage>
</organism>
<accession>A0A8X6SDD7</accession>
<reference evidence="1" key="1">
    <citation type="submission" date="2020-08" db="EMBL/GenBank/DDBJ databases">
        <title>Multicomponent nature underlies the extraordinary mechanical properties of spider dragline silk.</title>
        <authorList>
            <person name="Kono N."/>
            <person name="Nakamura H."/>
            <person name="Mori M."/>
            <person name="Yoshida Y."/>
            <person name="Ohtoshi R."/>
            <person name="Malay A.D."/>
            <person name="Moran D.A.P."/>
            <person name="Tomita M."/>
            <person name="Numata K."/>
            <person name="Arakawa K."/>
        </authorList>
    </citation>
    <scope>NUCLEOTIDE SEQUENCE</scope>
</reference>
<dbReference type="Proteomes" id="UP000887159">
    <property type="component" value="Unassembled WGS sequence"/>
</dbReference>
<evidence type="ECO:0000313" key="2">
    <source>
        <dbReference type="Proteomes" id="UP000887159"/>
    </source>
</evidence>
<proteinExistence type="predicted"/>
<protein>
    <submittedName>
        <fullName evidence="1">Uncharacterized protein</fullName>
    </submittedName>
</protein>
<comment type="caution">
    <text evidence="1">The sequence shown here is derived from an EMBL/GenBank/DDBJ whole genome shotgun (WGS) entry which is preliminary data.</text>
</comment>